<dbReference type="EMBL" id="QNRR01000017">
    <property type="protein sequence ID" value="RBP36350.1"/>
    <property type="molecule type" value="Genomic_DNA"/>
</dbReference>
<feature type="region of interest" description="Disordered" evidence="1">
    <location>
        <begin position="93"/>
        <end position="117"/>
    </location>
</feature>
<dbReference type="AlphaFoldDB" id="A0A366H595"/>
<keyword evidence="3" id="KW-1185">Reference proteome</keyword>
<evidence type="ECO:0000313" key="3">
    <source>
        <dbReference type="Proteomes" id="UP000253426"/>
    </source>
</evidence>
<dbReference type="PROSITE" id="PS51257">
    <property type="entry name" value="PROKAR_LIPOPROTEIN"/>
    <property type="match status" value="1"/>
</dbReference>
<protein>
    <submittedName>
        <fullName evidence="2">Uncharacterized protein</fullName>
    </submittedName>
</protein>
<accession>A0A366H595</accession>
<organism evidence="2 3">
    <name type="scientific">Roseimicrobium gellanilyticum</name>
    <dbReference type="NCBI Taxonomy" id="748857"/>
    <lineage>
        <taxon>Bacteria</taxon>
        <taxon>Pseudomonadati</taxon>
        <taxon>Verrucomicrobiota</taxon>
        <taxon>Verrucomicrobiia</taxon>
        <taxon>Verrucomicrobiales</taxon>
        <taxon>Verrucomicrobiaceae</taxon>
        <taxon>Roseimicrobium</taxon>
    </lineage>
</organism>
<evidence type="ECO:0000256" key="1">
    <source>
        <dbReference type="SAM" id="MobiDB-lite"/>
    </source>
</evidence>
<name>A0A366H595_9BACT</name>
<comment type="caution">
    <text evidence="2">The sequence shown here is derived from an EMBL/GenBank/DDBJ whole genome shotgun (WGS) entry which is preliminary data.</text>
</comment>
<dbReference type="RefSeq" id="WP_113961943.1">
    <property type="nucleotide sequence ID" value="NZ_QNRR01000017.1"/>
</dbReference>
<dbReference type="Proteomes" id="UP000253426">
    <property type="component" value="Unassembled WGS sequence"/>
</dbReference>
<gene>
    <name evidence="2" type="ORF">DES53_11761</name>
</gene>
<evidence type="ECO:0000313" key="2">
    <source>
        <dbReference type="EMBL" id="RBP36350.1"/>
    </source>
</evidence>
<reference evidence="2 3" key="1">
    <citation type="submission" date="2018-06" db="EMBL/GenBank/DDBJ databases">
        <title>Genomic Encyclopedia of Type Strains, Phase IV (KMG-IV): sequencing the most valuable type-strain genomes for metagenomic binning, comparative biology and taxonomic classification.</title>
        <authorList>
            <person name="Goeker M."/>
        </authorList>
    </citation>
    <scope>NUCLEOTIDE SEQUENCE [LARGE SCALE GENOMIC DNA]</scope>
    <source>
        <strain evidence="2 3">DSM 25532</strain>
    </source>
</reference>
<proteinExistence type="predicted"/>
<sequence>MTRRETLLKMAGLAGGPVFLAGCSMDAIRRAEAQLGDRMRRPGTGVQFSGLPEVVKVMVLATYPATPQQTRVAEQRARTAVKTIAHREGTKVKPKTFDRGGNPDARGTVVIDSSPTKSEASEVQVAAAAMQANVGTTVIAVDTTPDNRLQGDGTVMLWNIQSQRFVGNQVYDIASPPAKGQVAQWGSTTARYVGSGTF</sequence>